<protein>
    <submittedName>
        <fullName evidence="1">Uncharacterized protein</fullName>
    </submittedName>
</protein>
<dbReference type="EMBL" id="BK015037">
    <property type="protein sequence ID" value="DAD88210.1"/>
    <property type="molecule type" value="Genomic_DNA"/>
</dbReference>
<sequence>MTLWIGNLKLRILKKNNLHNEEKMKLLSLMVIGALLWWIADSLNDIKNKK</sequence>
<proteinExistence type="predicted"/>
<name>A0A8S5N1R5_9CAUD</name>
<accession>A0A8S5N1R5</accession>
<reference evidence="1" key="1">
    <citation type="journal article" date="2021" name="Proc. Natl. Acad. Sci. U.S.A.">
        <title>A Catalog of Tens of Thousands of Viruses from Human Metagenomes Reveals Hidden Associations with Chronic Diseases.</title>
        <authorList>
            <person name="Tisza M.J."/>
            <person name="Buck C.B."/>
        </authorList>
    </citation>
    <scope>NUCLEOTIDE SEQUENCE</scope>
    <source>
        <strain evidence="1">CtXQq5</strain>
    </source>
</reference>
<evidence type="ECO:0000313" key="1">
    <source>
        <dbReference type="EMBL" id="DAD88210.1"/>
    </source>
</evidence>
<organism evidence="1">
    <name type="scientific">Siphoviridae sp. ctXQq5</name>
    <dbReference type="NCBI Taxonomy" id="2826368"/>
    <lineage>
        <taxon>Viruses</taxon>
        <taxon>Duplodnaviria</taxon>
        <taxon>Heunggongvirae</taxon>
        <taxon>Uroviricota</taxon>
        <taxon>Caudoviricetes</taxon>
    </lineage>
</organism>